<dbReference type="CDD" id="cd15482">
    <property type="entry name" value="Sialidase_non-viral"/>
    <property type="match status" value="1"/>
</dbReference>
<evidence type="ECO:0000313" key="5">
    <source>
        <dbReference type="EMBL" id="RGQ43069.1"/>
    </source>
</evidence>
<feature type="domain" description="Ricin B lectin" evidence="3">
    <location>
        <begin position="75"/>
        <end position="144"/>
    </location>
</feature>
<organism evidence="5 6">
    <name type="scientific">[Clostridium] leptum</name>
    <dbReference type="NCBI Taxonomy" id="1535"/>
    <lineage>
        <taxon>Bacteria</taxon>
        <taxon>Bacillati</taxon>
        <taxon>Bacillota</taxon>
        <taxon>Clostridia</taxon>
        <taxon>Eubacteriales</taxon>
        <taxon>Oscillospiraceae</taxon>
        <taxon>Oscillospiraceae incertae sedis</taxon>
    </lineage>
</organism>
<dbReference type="InterPro" id="IPR036278">
    <property type="entry name" value="Sialidase_sf"/>
</dbReference>
<evidence type="ECO:0000259" key="4">
    <source>
        <dbReference type="Pfam" id="PF18998"/>
    </source>
</evidence>
<dbReference type="PANTHER" id="PTHR38792">
    <property type="entry name" value="BNR/ASP-BOX REPEAT DOMAIN PROTEIN (AFU_ORTHOLOGUE AFUA_7G06430)-RELATED"/>
    <property type="match status" value="1"/>
</dbReference>
<evidence type="ECO:0008006" key="7">
    <source>
        <dbReference type="Google" id="ProtNLM"/>
    </source>
</evidence>
<dbReference type="Pfam" id="PF14200">
    <property type="entry name" value="RicinB_lectin_2"/>
    <property type="match status" value="1"/>
</dbReference>
<accession>A0A412AZF3</accession>
<dbReference type="PANTHER" id="PTHR38792:SF3">
    <property type="entry name" value="BNR_ASP-BOX REPEAT DOMAIN PROTEIN (AFU_ORTHOLOGUE AFUA_7G06430)-RELATED"/>
    <property type="match status" value="1"/>
</dbReference>
<dbReference type="Gene3D" id="2.60.40.3630">
    <property type="match status" value="1"/>
</dbReference>
<dbReference type="Pfam" id="PF07523">
    <property type="entry name" value="Big_3"/>
    <property type="match status" value="1"/>
</dbReference>
<evidence type="ECO:0000259" key="3">
    <source>
        <dbReference type="Pfam" id="PF14200"/>
    </source>
</evidence>
<feature type="domain" description="Bacterial repeat" evidence="4">
    <location>
        <begin position="193"/>
        <end position="256"/>
    </location>
</feature>
<proteinExistence type="predicted"/>
<feature type="region of interest" description="Disordered" evidence="1">
    <location>
        <begin position="339"/>
        <end position="362"/>
    </location>
</feature>
<dbReference type="Gene3D" id="2.80.10.50">
    <property type="match status" value="1"/>
</dbReference>
<protein>
    <recommendedName>
        <fullName evidence="7">Ricin B lectin domain-containing protein</fullName>
    </recommendedName>
</protein>
<dbReference type="InterPro" id="IPR044060">
    <property type="entry name" value="Bacterial_rp_domain"/>
</dbReference>
<dbReference type="Proteomes" id="UP000284751">
    <property type="component" value="Unassembled WGS sequence"/>
</dbReference>
<comment type="caution">
    <text evidence="5">The sequence shown here is derived from an EMBL/GenBank/DDBJ whole genome shotgun (WGS) entry which is preliminary data.</text>
</comment>
<sequence length="655" mass="72761">MSSILALTVVSTSIGLPAGAVPAEPEENSRFVSSVEDDAWWWCMPSFSTKEGVGLFEFTQLKELVPANRTHATYRWILVPVEGTGAYRIQCENSRQYLTVKDGSSEEEAQIVQTKNPGNAVLWNVTEVNEGQFSIINYQTGKAITRGTPGQYGIAGDVYEVQKEYTGTADQLWGFSYFDEEKQLHSITVDSEMTNGQVTANYKKIVSGETVYLSVIPDEGYEMTADSLKVNGEKVTGNSFVMLDENVTIKAEFTQSQITGIRVKTQPDKTEYQINETLDLAGLVLEATYQGGGTKEITAGYEVSRVDMSTPGTKTIIVTYLGQTTELEIEVLKGENSTTNGVIHSAPPGLSYDPNRPSSRNSVLSPRALQLKYQDNPADNGKMLATWESSVVEELPERQGKRLPIAESTDYGETWKEVGQIVEDTEKQDWPGDWEIENCPHIFELPADVGEMKKGGIVAVMNVCPRDLSQTYMDMYYSEDMGRTWKYMSTIVDDVTDNYMGSDPVWEPFILYDPETEALVVYYSDERGPRWAQKLVLQYTTDGKNWSELIDVVAQTDSGMRPGMPVVTQMENGYYVMVFEGVGLNAKSAGGGRGLPCNYKISLYPNDSIHWDPADIGYTFAYGGNPYVTTLADGHIAMNVAGKSPIYQYIKGFDW</sequence>
<reference evidence="5 6" key="1">
    <citation type="submission" date="2018-08" db="EMBL/GenBank/DDBJ databases">
        <title>A genome reference for cultivated species of the human gut microbiota.</title>
        <authorList>
            <person name="Zou Y."/>
            <person name="Xue W."/>
            <person name="Luo G."/>
        </authorList>
    </citation>
    <scope>NUCLEOTIDE SEQUENCE [LARGE SCALE GENOMIC DNA]</scope>
    <source>
        <strain evidence="5 6">AF28-26</strain>
    </source>
</reference>
<dbReference type="InterPro" id="IPR035992">
    <property type="entry name" value="Ricin_B-like_lectins"/>
</dbReference>
<dbReference type="CDD" id="cd00161">
    <property type="entry name" value="beta-trefoil_Ricin-like"/>
    <property type="match status" value="1"/>
</dbReference>
<dbReference type="SUPFAM" id="SSF50370">
    <property type="entry name" value="Ricin B-like lectins"/>
    <property type="match status" value="1"/>
</dbReference>
<dbReference type="EMBL" id="QRTC01000008">
    <property type="protein sequence ID" value="RGQ43069.1"/>
    <property type="molecule type" value="Genomic_DNA"/>
</dbReference>
<dbReference type="AlphaFoldDB" id="A0A412AZF3"/>
<evidence type="ECO:0000256" key="1">
    <source>
        <dbReference type="SAM" id="MobiDB-lite"/>
    </source>
</evidence>
<name>A0A412AZF3_9FIRM</name>
<dbReference type="Pfam" id="PF18998">
    <property type="entry name" value="Flg_new_2"/>
    <property type="match status" value="1"/>
</dbReference>
<dbReference type="InterPro" id="IPR000772">
    <property type="entry name" value="Ricin_B_lectin"/>
</dbReference>
<feature type="domain" description="Ig-like" evidence="2">
    <location>
        <begin position="265"/>
        <end position="331"/>
    </location>
</feature>
<dbReference type="SUPFAM" id="SSF50939">
    <property type="entry name" value="Sialidases"/>
    <property type="match status" value="1"/>
</dbReference>
<evidence type="ECO:0000313" key="6">
    <source>
        <dbReference type="Proteomes" id="UP000284751"/>
    </source>
</evidence>
<dbReference type="Gene3D" id="2.120.10.10">
    <property type="match status" value="1"/>
</dbReference>
<dbReference type="InterPro" id="IPR022038">
    <property type="entry name" value="Ig-like_bact"/>
</dbReference>
<gene>
    <name evidence="5" type="ORF">DWY99_03510</name>
</gene>
<evidence type="ECO:0000259" key="2">
    <source>
        <dbReference type="Pfam" id="PF07523"/>
    </source>
</evidence>